<reference evidence="3" key="3">
    <citation type="submission" date="2018-12" db="EMBL/GenBank/DDBJ databases">
        <title>G10K-VGP greater horseshoe bat female genome, primary haplotype.</title>
        <authorList>
            <person name="Teeling E."/>
            <person name="Myers G."/>
            <person name="Vernes S."/>
            <person name="Pippel M."/>
            <person name="Winkler S."/>
            <person name="Fedrigo O."/>
            <person name="Rhie A."/>
            <person name="Koren S."/>
            <person name="Phillippy A."/>
            <person name="Lewin H."/>
            <person name="Damas J."/>
            <person name="Howe K."/>
            <person name="Mountcastle J."/>
            <person name="Jarvis E.D."/>
        </authorList>
    </citation>
    <scope>NUCLEOTIDE SEQUENCE [LARGE SCALE GENOMIC DNA]</scope>
</reference>
<sequence>MATLLLRHVGHHCLRAHLSLWLCIRNALLLGTTAKEMKRSWFKPPFASLYHYLQFVSSPGYVNLPP</sequence>
<accession>A0A671F2X4</accession>
<reference evidence="2" key="5">
    <citation type="submission" date="2025-09" db="UniProtKB">
        <authorList>
            <consortium name="Ensembl"/>
        </authorList>
    </citation>
    <scope>IDENTIFICATION</scope>
</reference>
<reference evidence="2 3" key="1">
    <citation type="journal article" date="2015" name="Annu Rev Anim Biosci">
        <title>The Genome 10K Project: a way forward.</title>
        <authorList>
            <person name="Koepfli K.P."/>
            <person name="Paten B."/>
            <person name="O'Brien S.J."/>
            <person name="Koepfli K.P."/>
            <person name="Paten B."/>
            <person name="Antunes A."/>
            <person name="Belov K."/>
            <person name="Bustamante C."/>
            <person name="Castoe T.A."/>
            <person name="Clawson H."/>
            <person name="Crawford A.J."/>
            <person name="Diekhans M."/>
            <person name="Distel D."/>
            <person name="Durbin R."/>
            <person name="Earl D."/>
            <person name="Fujita M.K."/>
            <person name="Gamble T."/>
            <person name="Georges A."/>
            <person name="Gemmell N."/>
            <person name="Gilbert M.T."/>
            <person name="Graves J.M."/>
            <person name="Green R.E."/>
            <person name="Hickey G."/>
            <person name="Jarvis E.D."/>
            <person name="Johnson W."/>
            <person name="Komissarov A."/>
            <person name="Korf I."/>
            <person name="Kuhn R."/>
            <person name="Larkin D.M."/>
            <person name="Lewin H."/>
            <person name="Lopez J.V."/>
            <person name="Ma J."/>
            <person name="Marques-Bonet T."/>
            <person name="Miller W."/>
            <person name="Murphy R."/>
            <person name="Pevzner P."/>
            <person name="Shapiro B."/>
            <person name="Steiner C."/>
            <person name="Tamazian G."/>
            <person name="Venkatesh B."/>
            <person name="Wang J."/>
            <person name="Wayne R."/>
            <person name="Wiley E."/>
            <person name="Yang H."/>
            <person name="Zhang G."/>
            <person name="Haussler D."/>
            <person name="Ryder O."/>
            <person name="O'Brien S.J."/>
        </authorList>
    </citation>
    <scope>NUCLEOTIDE SEQUENCE</scope>
</reference>
<evidence type="ECO:0008006" key="4">
    <source>
        <dbReference type="Google" id="ProtNLM"/>
    </source>
</evidence>
<dbReference type="GeneTree" id="ENSGT00940000166172"/>
<evidence type="ECO:0000313" key="2">
    <source>
        <dbReference type="Ensembl" id="ENSRFEP00010019941.1"/>
    </source>
</evidence>
<feature type="signal peptide" evidence="1">
    <location>
        <begin position="1"/>
        <end position="34"/>
    </location>
</feature>
<keyword evidence="1" id="KW-0732">Signal</keyword>
<protein>
    <recommendedName>
        <fullName evidence="4">Secreted protein</fullName>
    </recommendedName>
</protein>
<organism evidence="2 3">
    <name type="scientific">Rhinolophus ferrumequinum</name>
    <name type="common">Greater horseshoe bat</name>
    <dbReference type="NCBI Taxonomy" id="59479"/>
    <lineage>
        <taxon>Eukaryota</taxon>
        <taxon>Metazoa</taxon>
        <taxon>Chordata</taxon>
        <taxon>Craniata</taxon>
        <taxon>Vertebrata</taxon>
        <taxon>Euteleostomi</taxon>
        <taxon>Mammalia</taxon>
        <taxon>Eutheria</taxon>
        <taxon>Laurasiatheria</taxon>
        <taxon>Chiroptera</taxon>
        <taxon>Yinpterochiroptera</taxon>
        <taxon>Rhinolophoidea</taxon>
        <taxon>Rhinolophidae</taxon>
        <taxon>Rhinolophinae</taxon>
        <taxon>Rhinolophus</taxon>
    </lineage>
</organism>
<keyword evidence="3" id="KW-1185">Reference proteome</keyword>
<feature type="chain" id="PRO_5025623891" description="Secreted protein" evidence="1">
    <location>
        <begin position="35"/>
        <end position="66"/>
    </location>
</feature>
<reference evidence="2 3" key="2">
    <citation type="journal article" date="2018" name="Annu Rev Anim Biosci">
        <title>Bat Biology, Genomes, and the Bat1K Project: To Generate Chromosome-Level Genomes for All Living Bat Species.</title>
        <authorList>
            <person name="Teeling E.C."/>
            <person name="Vernes S.C."/>
            <person name="Davalos L.M."/>
            <person name="Ray D.A."/>
            <person name="Gilbert M.T.P."/>
            <person name="Myers E."/>
        </authorList>
    </citation>
    <scope>NUCLEOTIDE SEQUENCE</scope>
</reference>
<evidence type="ECO:0000313" key="3">
    <source>
        <dbReference type="Proteomes" id="UP000472240"/>
    </source>
</evidence>
<name>A0A671F2X4_RHIFE</name>
<evidence type="ECO:0000256" key="1">
    <source>
        <dbReference type="SAM" id="SignalP"/>
    </source>
</evidence>
<reference evidence="2" key="4">
    <citation type="submission" date="2025-08" db="UniProtKB">
        <authorList>
            <consortium name="Ensembl"/>
        </authorList>
    </citation>
    <scope>IDENTIFICATION</scope>
</reference>
<dbReference type="InParanoid" id="A0A671F2X4"/>
<dbReference type="Ensembl" id="ENSRFET00010021703.1">
    <property type="protein sequence ID" value="ENSRFEP00010019941.1"/>
    <property type="gene ID" value="ENSRFEG00010013409.1"/>
</dbReference>
<proteinExistence type="predicted"/>
<dbReference type="Proteomes" id="UP000472240">
    <property type="component" value="Chromosome 12"/>
</dbReference>
<dbReference type="AlphaFoldDB" id="A0A671F2X4"/>